<protein>
    <recommendedName>
        <fullName evidence="5">Transposase (putative) YhgA-like domain-containing protein</fullName>
    </recommendedName>
</protein>
<name>A0A2S6MWG7_RHOGL</name>
<feature type="domain" description="Transposase (putative) YhgA-like" evidence="1">
    <location>
        <begin position="3"/>
        <end position="179"/>
    </location>
</feature>
<evidence type="ECO:0008006" key="5">
    <source>
        <dbReference type="Google" id="ProtNLM"/>
    </source>
</evidence>
<evidence type="ECO:0000259" key="1">
    <source>
        <dbReference type="Pfam" id="PF04754"/>
    </source>
</evidence>
<dbReference type="AlphaFoldDB" id="A0A2S6MWG7"/>
<dbReference type="OrthoDB" id="932587at2"/>
<dbReference type="Pfam" id="PF14261">
    <property type="entry name" value="DUF4351"/>
    <property type="match status" value="1"/>
</dbReference>
<evidence type="ECO:0000313" key="3">
    <source>
        <dbReference type="EMBL" id="PPQ26702.1"/>
    </source>
</evidence>
<gene>
    <name evidence="3" type="ORF">CCS01_29520</name>
</gene>
<evidence type="ECO:0000313" key="4">
    <source>
        <dbReference type="Proteomes" id="UP000239724"/>
    </source>
</evidence>
<sequence length="319" mass="36328">MRDHDSLYHRLFGHPRMVAELLREFVAGPWLDDLDLDGMTRENATLHAETGERRESDMIWRIPRRDGGDTYLVLLLEFQSTSDQWMALRMLIYAGLLWQHLLTEKRLPPDGRLPPILPVVLYNGDRRWAAPLALHDLVGLPETSPLWPWQPAMRYQIVDEGAFGDDDLARREALVALLFRLENSPDPAQIVALVDAVLAWFRRHPGLEATRSVFAGLLGALLAPLAPGVRVPEALLEIRNMLATRAETWKRQWLQEGRQEGRLEGRLEGEAALLLRLLERRFGALPDWARDRIAAADTTALEQWGLRLLEAESLDDVLA</sequence>
<dbReference type="PANTHER" id="PTHR34611">
    <property type="match status" value="1"/>
</dbReference>
<dbReference type="PANTHER" id="PTHR34611:SF2">
    <property type="entry name" value="INACTIVE RECOMBINATION-PROMOTING NUCLEASE-LIKE PROTEIN RPNE-RELATED"/>
    <property type="match status" value="1"/>
</dbReference>
<comment type="caution">
    <text evidence="3">The sequence shown here is derived from an EMBL/GenBank/DDBJ whole genome shotgun (WGS) entry which is preliminary data.</text>
</comment>
<dbReference type="InterPro" id="IPR006842">
    <property type="entry name" value="Transposase_31"/>
</dbReference>
<proteinExistence type="predicted"/>
<reference evidence="3 4" key="1">
    <citation type="journal article" date="2018" name="Arch. Microbiol.">
        <title>New insights into the metabolic potential of the phototrophic purple bacterium Rhodopila globiformis DSM 161(T) from its draft genome sequence and evidence for a vanadium-dependent nitrogenase.</title>
        <authorList>
            <person name="Imhoff J.F."/>
            <person name="Rahn T."/>
            <person name="Kunzel S."/>
            <person name="Neulinger S.C."/>
        </authorList>
    </citation>
    <scope>NUCLEOTIDE SEQUENCE [LARGE SCALE GENOMIC DNA]</scope>
    <source>
        <strain evidence="3 4">DSM 161</strain>
    </source>
</reference>
<dbReference type="RefSeq" id="WP_104522474.1">
    <property type="nucleotide sequence ID" value="NZ_NHRY01000267.1"/>
</dbReference>
<accession>A0A2S6MWG7</accession>
<evidence type="ECO:0000259" key="2">
    <source>
        <dbReference type="Pfam" id="PF14261"/>
    </source>
</evidence>
<keyword evidence="4" id="KW-1185">Reference proteome</keyword>
<organism evidence="3 4">
    <name type="scientific">Rhodopila globiformis</name>
    <name type="common">Rhodopseudomonas globiformis</name>
    <dbReference type="NCBI Taxonomy" id="1071"/>
    <lineage>
        <taxon>Bacteria</taxon>
        <taxon>Pseudomonadati</taxon>
        <taxon>Pseudomonadota</taxon>
        <taxon>Alphaproteobacteria</taxon>
        <taxon>Acetobacterales</taxon>
        <taxon>Acetobacteraceae</taxon>
        <taxon>Rhodopila</taxon>
    </lineage>
</organism>
<dbReference type="InterPro" id="IPR051699">
    <property type="entry name" value="Rpn/YhgA-like_nuclease"/>
</dbReference>
<feature type="domain" description="DUF4351" evidence="2">
    <location>
        <begin position="264"/>
        <end position="317"/>
    </location>
</feature>
<dbReference type="Proteomes" id="UP000239724">
    <property type="component" value="Unassembled WGS sequence"/>
</dbReference>
<dbReference type="Pfam" id="PF04754">
    <property type="entry name" value="Transposase_31"/>
    <property type="match status" value="1"/>
</dbReference>
<dbReference type="EMBL" id="NHRY01000267">
    <property type="protein sequence ID" value="PPQ26702.1"/>
    <property type="molecule type" value="Genomic_DNA"/>
</dbReference>
<dbReference type="InterPro" id="IPR025587">
    <property type="entry name" value="DUF4351"/>
</dbReference>